<dbReference type="GO" id="GO:0000166">
    <property type="term" value="F:nucleotide binding"/>
    <property type="evidence" value="ECO:0007669"/>
    <property type="project" value="InterPro"/>
</dbReference>
<evidence type="ECO:0000256" key="2">
    <source>
        <dbReference type="ARBA" id="ARBA00006024"/>
    </source>
</evidence>
<dbReference type="EMBL" id="DMAN01000325">
    <property type="protein sequence ID" value="HAE28381.1"/>
    <property type="molecule type" value="Genomic_DNA"/>
</dbReference>
<feature type="compositionally biased region" description="Polar residues" evidence="6">
    <location>
        <begin position="62"/>
        <end position="71"/>
    </location>
</feature>
<dbReference type="AlphaFoldDB" id="A0A3B9H115"/>
<protein>
    <submittedName>
        <fullName evidence="7">Heavy metal translocating P-type ATPase</fullName>
    </submittedName>
</protein>
<organism evidence="7 8">
    <name type="scientific">Hyphomonas adhaerens</name>
    <dbReference type="NCBI Taxonomy" id="81029"/>
    <lineage>
        <taxon>Bacteria</taxon>
        <taxon>Pseudomonadati</taxon>
        <taxon>Pseudomonadota</taxon>
        <taxon>Alphaproteobacteria</taxon>
        <taxon>Hyphomonadales</taxon>
        <taxon>Hyphomonadaceae</taxon>
        <taxon>Hyphomonas</taxon>
    </lineage>
</organism>
<evidence type="ECO:0000256" key="6">
    <source>
        <dbReference type="SAM" id="MobiDB-lite"/>
    </source>
</evidence>
<evidence type="ECO:0000256" key="5">
    <source>
        <dbReference type="ARBA" id="ARBA00023136"/>
    </source>
</evidence>
<dbReference type="Proteomes" id="UP000259610">
    <property type="component" value="Unassembled WGS sequence"/>
</dbReference>
<dbReference type="GO" id="GO:0016020">
    <property type="term" value="C:membrane"/>
    <property type="evidence" value="ECO:0007669"/>
    <property type="project" value="UniProtKB-SubCell"/>
</dbReference>
<dbReference type="PROSITE" id="PS00154">
    <property type="entry name" value="ATPASE_E1_E2"/>
    <property type="match status" value="1"/>
</dbReference>
<dbReference type="InterPro" id="IPR018303">
    <property type="entry name" value="ATPase_P-typ_P_site"/>
</dbReference>
<accession>A0A3B9H115</accession>
<keyword evidence="3" id="KW-0812">Transmembrane</keyword>
<dbReference type="InterPro" id="IPR051014">
    <property type="entry name" value="Cation_Transport_ATPase_IB"/>
</dbReference>
<feature type="region of interest" description="Disordered" evidence="6">
    <location>
        <begin position="48"/>
        <end position="71"/>
    </location>
</feature>
<comment type="similarity">
    <text evidence="2">Belongs to the cation transport ATPase (P-type) (TC 3.A.3) family. Type IB subfamily.</text>
</comment>
<evidence type="ECO:0000256" key="1">
    <source>
        <dbReference type="ARBA" id="ARBA00004370"/>
    </source>
</evidence>
<evidence type="ECO:0000256" key="3">
    <source>
        <dbReference type="ARBA" id="ARBA00022692"/>
    </source>
</evidence>
<keyword evidence="4" id="KW-1133">Transmembrane helix</keyword>
<sequence length="71" mass="7311">DKTGTLTEGHPELVTVEPAEGYSEEDLLTLAAGVETSSEHPLAAAIVRGTEKRDLKPGEASGFQSTTGEGA</sequence>
<keyword evidence="5" id="KW-0472">Membrane</keyword>
<dbReference type="Gene3D" id="3.40.1110.10">
    <property type="entry name" value="Calcium-transporting ATPase, cytoplasmic domain N"/>
    <property type="match status" value="1"/>
</dbReference>
<gene>
    <name evidence="7" type="ORF">DCG58_14555</name>
</gene>
<name>A0A3B9H115_9PROT</name>
<dbReference type="InterPro" id="IPR023299">
    <property type="entry name" value="ATPase_P-typ_cyto_dom_N"/>
</dbReference>
<feature type="non-terminal residue" evidence="7">
    <location>
        <position position="71"/>
    </location>
</feature>
<dbReference type="GO" id="GO:0022857">
    <property type="term" value="F:transmembrane transporter activity"/>
    <property type="evidence" value="ECO:0007669"/>
    <property type="project" value="TreeGrafter"/>
</dbReference>
<dbReference type="PANTHER" id="PTHR48085:SF5">
    <property type="entry name" value="CADMIUM_ZINC-TRANSPORTING ATPASE HMA4-RELATED"/>
    <property type="match status" value="1"/>
</dbReference>
<feature type="non-terminal residue" evidence="7">
    <location>
        <position position="1"/>
    </location>
</feature>
<comment type="subcellular location">
    <subcellularLocation>
        <location evidence="1">Membrane</location>
    </subcellularLocation>
</comment>
<dbReference type="SUPFAM" id="SSF81660">
    <property type="entry name" value="Metal cation-transporting ATPase, ATP-binding domain N"/>
    <property type="match status" value="1"/>
</dbReference>
<dbReference type="PANTHER" id="PTHR48085">
    <property type="entry name" value="CADMIUM/ZINC-TRANSPORTING ATPASE HMA2-RELATED"/>
    <property type="match status" value="1"/>
</dbReference>
<evidence type="ECO:0000313" key="7">
    <source>
        <dbReference type="EMBL" id="HAE28381.1"/>
    </source>
</evidence>
<dbReference type="Pfam" id="PF00702">
    <property type="entry name" value="Hydrolase"/>
    <property type="match status" value="1"/>
</dbReference>
<evidence type="ECO:0000256" key="4">
    <source>
        <dbReference type="ARBA" id="ARBA00022989"/>
    </source>
</evidence>
<reference evidence="7 8" key="1">
    <citation type="journal article" date="2018" name="Nat. Biotechnol.">
        <title>A standardized bacterial taxonomy based on genome phylogeny substantially revises the tree of life.</title>
        <authorList>
            <person name="Parks D.H."/>
            <person name="Chuvochina M."/>
            <person name="Waite D.W."/>
            <person name="Rinke C."/>
            <person name="Skarshewski A."/>
            <person name="Chaumeil P.A."/>
            <person name="Hugenholtz P."/>
        </authorList>
    </citation>
    <scope>NUCLEOTIDE SEQUENCE [LARGE SCALE GENOMIC DNA]</scope>
    <source>
        <strain evidence="7">UBA8733</strain>
    </source>
</reference>
<comment type="caution">
    <text evidence="7">The sequence shown here is derived from an EMBL/GenBank/DDBJ whole genome shotgun (WGS) entry which is preliminary data.</text>
</comment>
<proteinExistence type="inferred from homology"/>
<evidence type="ECO:0000313" key="8">
    <source>
        <dbReference type="Proteomes" id="UP000259610"/>
    </source>
</evidence>